<dbReference type="PRINTS" id="PR00455">
    <property type="entry name" value="HTHTETR"/>
</dbReference>
<sequence>MNDNGAVRSDVALRILDAAADAFARAGFANTTIDDIAHDVGATKGLIYYHFRSKLDIFLAVYEHGMRRLDAVVRPKVDGPGTGRARLDAMSVAHVEILMTDFGYHHVVQQGVRDQSSTSTTTRQREALLELNDLRHEYERLFHRVVVDGMRDGSLREADPGLATRTLLSSLNAVDAWYRPIEGQAPREITNLAHEIVALIIGGVSSRDR</sequence>
<comment type="caution">
    <text evidence="6">The sequence shown here is derived from an EMBL/GenBank/DDBJ whole genome shotgun (WGS) entry which is preliminary data.</text>
</comment>
<dbReference type="Proteomes" id="UP001501183">
    <property type="component" value="Unassembled WGS sequence"/>
</dbReference>
<reference evidence="7" key="1">
    <citation type="journal article" date="2019" name="Int. J. Syst. Evol. Microbiol.">
        <title>The Global Catalogue of Microorganisms (GCM) 10K type strain sequencing project: providing services to taxonomists for standard genome sequencing and annotation.</title>
        <authorList>
            <consortium name="The Broad Institute Genomics Platform"/>
            <consortium name="The Broad Institute Genome Sequencing Center for Infectious Disease"/>
            <person name="Wu L."/>
            <person name="Ma J."/>
        </authorList>
    </citation>
    <scope>NUCLEOTIDE SEQUENCE [LARGE SCALE GENOMIC DNA]</scope>
    <source>
        <strain evidence="7">JCM 32206</strain>
    </source>
</reference>
<dbReference type="InterPro" id="IPR001647">
    <property type="entry name" value="HTH_TetR"/>
</dbReference>
<keyword evidence="1" id="KW-0805">Transcription regulation</keyword>
<accession>A0ABP8P5S3</accession>
<organism evidence="6 7">
    <name type="scientific">Rhodococcus olei</name>
    <dbReference type="NCBI Taxonomy" id="2161675"/>
    <lineage>
        <taxon>Bacteria</taxon>
        <taxon>Bacillati</taxon>
        <taxon>Actinomycetota</taxon>
        <taxon>Actinomycetes</taxon>
        <taxon>Mycobacteriales</taxon>
        <taxon>Nocardiaceae</taxon>
        <taxon>Rhodococcus</taxon>
    </lineage>
</organism>
<dbReference type="Pfam" id="PF00440">
    <property type="entry name" value="TetR_N"/>
    <property type="match status" value="1"/>
</dbReference>
<evidence type="ECO:0000313" key="6">
    <source>
        <dbReference type="EMBL" id="GAA4480832.1"/>
    </source>
</evidence>
<name>A0ABP8P5S3_9NOCA</name>
<proteinExistence type="predicted"/>
<evidence type="ECO:0000256" key="1">
    <source>
        <dbReference type="ARBA" id="ARBA00023015"/>
    </source>
</evidence>
<evidence type="ECO:0000256" key="3">
    <source>
        <dbReference type="ARBA" id="ARBA00023163"/>
    </source>
</evidence>
<evidence type="ECO:0000256" key="2">
    <source>
        <dbReference type="ARBA" id="ARBA00023125"/>
    </source>
</evidence>
<evidence type="ECO:0000313" key="7">
    <source>
        <dbReference type="Proteomes" id="UP001501183"/>
    </source>
</evidence>
<keyword evidence="7" id="KW-1185">Reference proteome</keyword>
<keyword evidence="2 4" id="KW-0238">DNA-binding</keyword>
<evidence type="ECO:0000256" key="4">
    <source>
        <dbReference type="PROSITE-ProRule" id="PRU00335"/>
    </source>
</evidence>
<dbReference type="PROSITE" id="PS50977">
    <property type="entry name" value="HTH_TETR_2"/>
    <property type="match status" value="1"/>
</dbReference>
<dbReference type="InterPro" id="IPR009057">
    <property type="entry name" value="Homeodomain-like_sf"/>
</dbReference>
<keyword evidence="3" id="KW-0804">Transcription</keyword>
<dbReference type="EMBL" id="BAABFB010000044">
    <property type="protein sequence ID" value="GAA4480832.1"/>
    <property type="molecule type" value="Genomic_DNA"/>
</dbReference>
<dbReference type="SUPFAM" id="SSF48498">
    <property type="entry name" value="Tetracyclin repressor-like, C-terminal domain"/>
    <property type="match status" value="1"/>
</dbReference>
<evidence type="ECO:0000259" key="5">
    <source>
        <dbReference type="PROSITE" id="PS50977"/>
    </source>
</evidence>
<gene>
    <name evidence="6" type="ORF">GCM10023094_27970</name>
</gene>
<dbReference type="RefSeq" id="WP_345345825.1">
    <property type="nucleotide sequence ID" value="NZ_BAABFB010000044.1"/>
</dbReference>
<dbReference type="PROSITE" id="PS01081">
    <property type="entry name" value="HTH_TETR_1"/>
    <property type="match status" value="1"/>
</dbReference>
<dbReference type="InterPro" id="IPR050109">
    <property type="entry name" value="HTH-type_TetR-like_transc_reg"/>
</dbReference>
<dbReference type="InterPro" id="IPR041490">
    <property type="entry name" value="KstR2_TetR_C"/>
</dbReference>
<dbReference type="Gene3D" id="1.10.357.10">
    <property type="entry name" value="Tetracycline Repressor, domain 2"/>
    <property type="match status" value="1"/>
</dbReference>
<feature type="domain" description="HTH tetR-type" evidence="5">
    <location>
        <begin position="9"/>
        <end position="69"/>
    </location>
</feature>
<dbReference type="PANTHER" id="PTHR30055">
    <property type="entry name" value="HTH-TYPE TRANSCRIPTIONAL REGULATOR RUTR"/>
    <property type="match status" value="1"/>
</dbReference>
<protein>
    <submittedName>
        <fullName evidence="6">TetR/AcrR family transcriptional regulator</fullName>
    </submittedName>
</protein>
<feature type="DNA-binding region" description="H-T-H motif" evidence="4">
    <location>
        <begin position="32"/>
        <end position="51"/>
    </location>
</feature>
<dbReference type="InterPro" id="IPR036271">
    <property type="entry name" value="Tet_transcr_reg_TetR-rel_C_sf"/>
</dbReference>
<dbReference type="PANTHER" id="PTHR30055:SF234">
    <property type="entry name" value="HTH-TYPE TRANSCRIPTIONAL REGULATOR BETI"/>
    <property type="match status" value="1"/>
</dbReference>
<dbReference type="InterPro" id="IPR023772">
    <property type="entry name" value="DNA-bd_HTH_TetR-type_CS"/>
</dbReference>
<dbReference type="Pfam" id="PF17932">
    <property type="entry name" value="TetR_C_24"/>
    <property type="match status" value="1"/>
</dbReference>
<dbReference type="Gene3D" id="1.10.10.60">
    <property type="entry name" value="Homeodomain-like"/>
    <property type="match status" value="1"/>
</dbReference>
<dbReference type="SUPFAM" id="SSF46689">
    <property type="entry name" value="Homeodomain-like"/>
    <property type="match status" value="1"/>
</dbReference>